<dbReference type="InterPro" id="IPR006114">
    <property type="entry name" value="6PGDH_C"/>
</dbReference>
<feature type="domain" description="6-phosphogluconate dehydrogenase C-terminal" evidence="7">
    <location>
        <begin position="37"/>
        <end position="75"/>
    </location>
</feature>
<keyword evidence="4" id="KW-0560">Oxidoreductase</keyword>
<organism evidence="8 9">
    <name type="scientific">Carpinus fangiana</name>
    <dbReference type="NCBI Taxonomy" id="176857"/>
    <lineage>
        <taxon>Eukaryota</taxon>
        <taxon>Viridiplantae</taxon>
        <taxon>Streptophyta</taxon>
        <taxon>Embryophyta</taxon>
        <taxon>Tracheophyta</taxon>
        <taxon>Spermatophyta</taxon>
        <taxon>Magnoliopsida</taxon>
        <taxon>eudicotyledons</taxon>
        <taxon>Gunneridae</taxon>
        <taxon>Pentapetalae</taxon>
        <taxon>rosids</taxon>
        <taxon>fabids</taxon>
        <taxon>Fagales</taxon>
        <taxon>Betulaceae</taxon>
        <taxon>Carpinus</taxon>
    </lineage>
</organism>
<evidence type="ECO:0000256" key="6">
    <source>
        <dbReference type="ARBA" id="ARBA00023126"/>
    </source>
</evidence>
<dbReference type="Gene3D" id="1.10.1040.10">
    <property type="entry name" value="N-(1-d-carboxylethyl)-l-norvaline Dehydrogenase, domain 2"/>
    <property type="match status" value="1"/>
</dbReference>
<reference evidence="8 9" key="1">
    <citation type="submission" date="2019-06" db="EMBL/GenBank/DDBJ databases">
        <title>A chromosomal-level reference genome of Carpinus fangiana (Coryloideae, Betulaceae).</title>
        <authorList>
            <person name="Yang X."/>
            <person name="Wang Z."/>
            <person name="Zhang L."/>
            <person name="Hao G."/>
            <person name="Liu J."/>
            <person name="Yang Y."/>
        </authorList>
    </citation>
    <scope>NUCLEOTIDE SEQUENCE [LARGE SCALE GENOMIC DNA]</scope>
    <source>
        <strain evidence="8">Cfa_2016G</strain>
        <tissue evidence="8">Leaf</tissue>
    </source>
</reference>
<dbReference type="UniPathway" id="UPA00115">
    <property type="reaction ID" value="UER00410"/>
</dbReference>
<keyword evidence="6" id="KW-0570">Pentose shunt</keyword>
<dbReference type="InterPro" id="IPR013328">
    <property type="entry name" value="6PGD_dom2"/>
</dbReference>
<accession>A0A5N6R3B2</accession>
<evidence type="ECO:0000256" key="2">
    <source>
        <dbReference type="ARBA" id="ARBA00008419"/>
    </source>
</evidence>
<evidence type="ECO:0000313" key="9">
    <source>
        <dbReference type="Proteomes" id="UP000327013"/>
    </source>
</evidence>
<dbReference type="EMBL" id="CM017323">
    <property type="protein sequence ID" value="KAE8023074.1"/>
    <property type="molecule type" value="Genomic_DNA"/>
</dbReference>
<dbReference type="GO" id="GO:0004616">
    <property type="term" value="F:phosphogluconate dehydrogenase (decarboxylating) activity"/>
    <property type="evidence" value="ECO:0007669"/>
    <property type="project" value="UniProtKB-EC"/>
</dbReference>
<protein>
    <recommendedName>
        <fullName evidence="3">phosphogluconate dehydrogenase (NADP(+)-dependent, decarboxylating)</fullName>
        <ecNumber evidence="3">1.1.1.44</ecNumber>
    </recommendedName>
</protein>
<dbReference type="GO" id="GO:0006098">
    <property type="term" value="P:pentose-phosphate shunt"/>
    <property type="evidence" value="ECO:0007669"/>
    <property type="project" value="UniProtKB-UniPathway"/>
</dbReference>
<dbReference type="Pfam" id="PF00393">
    <property type="entry name" value="6PGD"/>
    <property type="match status" value="1"/>
</dbReference>
<sequence length="84" mass="9198">MAELESHGWLAGWLAEMGVLGAEDGARHGPSLMPIRNFVKMVNNGIGYGDMQLIAEAYDVLKSVGKFSNEELSHVSQNGRRESH</sequence>
<evidence type="ECO:0000256" key="1">
    <source>
        <dbReference type="ARBA" id="ARBA00004874"/>
    </source>
</evidence>
<comment type="similarity">
    <text evidence="2">Belongs to the 6-phosphogluconate dehydrogenase family.</text>
</comment>
<gene>
    <name evidence="8" type="ORF">FH972_008824</name>
</gene>
<evidence type="ECO:0000313" key="8">
    <source>
        <dbReference type="EMBL" id="KAE8023074.1"/>
    </source>
</evidence>
<comment type="pathway">
    <text evidence="1">Carbohydrate degradation; pentose phosphate pathway; D-ribulose 5-phosphate from D-glucose 6-phosphate (oxidative stage): step 3/3.</text>
</comment>
<dbReference type="GO" id="GO:0019521">
    <property type="term" value="P:D-gluconate metabolic process"/>
    <property type="evidence" value="ECO:0007669"/>
    <property type="project" value="UniProtKB-KW"/>
</dbReference>
<dbReference type="InterPro" id="IPR008927">
    <property type="entry name" value="6-PGluconate_DH-like_C_sf"/>
</dbReference>
<dbReference type="Proteomes" id="UP000327013">
    <property type="component" value="Chromosome 3"/>
</dbReference>
<dbReference type="InterPro" id="IPR006183">
    <property type="entry name" value="Pgluconate_DH"/>
</dbReference>
<dbReference type="PANTHER" id="PTHR11811">
    <property type="entry name" value="6-PHOSPHOGLUCONATE DEHYDROGENASE"/>
    <property type="match status" value="1"/>
</dbReference>
<name>A0A5N6R3B2_9ROSI</name>
<evidence type="ECO:0000259" key="7">
    <source>
        <dbReference type="Pfam" id="PF00393"/>
    </source>
</evidence>
<dbReference type="SUPFAM" id="SSF48179">
    <property type="entry name" value="6-phosphogluconate dehydrogenase C-terminal domain-like"/>
    <property type="match status" value="1"/>
</dbReference>
<proteinExistence type="inferred from homology"/>
<evidence type="ECO:0000256" key="5">
    <source>
        <dbReference type="ARBA" id="ARBA00023064"/>
    </source>
</evidence>
<keyword evidence="5" id="KW-0311">Gluconate utilization</keyword>
<dbReference type="EC" id="1.1.1.44" evidence="3"/>
<keyword evidence="9" id="KW-1185">Reference proteome</keyword>
<evidence type="ECO:0000256" key="4">
    <source>
        <dbReference type="ARBA" id="ARBA00023002"/>
    </source>
</evidence>
<dbReference type="AlphaFoldDB" id="A0A5N6R3B2"/>
<evidence type="ECO:0000256" key="3">
    <source>
        <dbReference type="ARBA" id="ARBA00013011"/>
    </source>
</evidence>
<dbReference type="OrthoDB" id="1741079at2759"/>